<dbReference type="KEGG" id="htr:EPV75_04150"/>
<evidence type="ECO:0000256" key="8">
    <source>
        <dbReference type="HAMAP-Rule" id="MF_00201"/>
    </source>
</evidence>
<accession>A0A410H1Y5</accession>
<dbReference type="Pfam" id="PF11967">
    <property type="entry name" value="RecO_N"/>
    <property type="match status" value="1"/>
</dbReference>
<dbReference type="EMBL" id="CP035033">
    <property type="protein sequence ID" value="QAB14923.1"/>
    <property type="molecule type" value="Genomic_DNA"/>
</dbReference>
<evidence type="ECO:0000256" key="3">
    <source>
        <dbReference type="ARBA" id="ARBA00021310"/>
    </source>
</evidence>
<dbReference type="Gene3D" id="2.40.50.140">
    <property type="entry name" value="Nucleic acid-binding proteins"/>
    <property type="match status" value="1"/>
</dbReference>
<dbReference type="GO" id="GO:0043590">
    <property type="term" value="C:bacterial nucleoid"/>
    <property type="evidence" value="ECO:0007669"/>
    <property type="project" value="TreeGrafter"/>
</dbReference>
<evidence type="ECO:0000256" key="1">
    <source>
        <dbReference type="ARBA" id="ARBA00003065"/>
    </source>
</evidence>
<dbReference type="InterPro" id="IPR022572">
    <property type="entry name" value="DNA_rep/recomb_RecO_N"/>
</dbReference>
<dbReference type="RefSeq" id="WP_029937568.1">
    <property type="nucleotide sequence ID" value="NZ_CP035033.1"/>
</dbReference>
<keyword evidence="5 8" id="KW-0233">DNA recombination</keyword>
<keyword evidence="11" id="KW-1185">Reference proteome</keyword>
<dbReference type="AlphaFoldDB" id="A0A410H1Y5"/>
<feature type="domain" description="DNA replication/recombination mediator RecO N-terminal" evidence="9">
    <location>
        <begin position="4"/>
        <end position="83"/>
    </location>
</feature>
<evidence type="ECO:0000256" key="5">
    <source>
        <dbReference type="ARBA" id="ARBA00023172"/>
    </source>
</evidence>
<name>A0A410H1Y5_9GAMM</name>
<organism evidence="10 11">
    <name type="scientific">Hydrogenovibrio thermophilus</name>
    <dbReference type="NCBI Taxonomy" id="265883"/>
    <lineage>
        <taxon>Bacteria</taxon>
        <taxon>Pseudomonadati</taxon>
        <taxon>Pseudomonadota</taxon>
        <taxon>Gammaproteobacteria</taxon>
        <taxon>Thiotrichales</taxon>
        <taxon>Piscirickettsiaceae</taxon>
        <taxon>Hydrogenovibrio</taxon>
    </lineage>
</organism>
<dbReference type="InterPro" id="IPR037278">
    <property type="entry name" value="ARFGAP/RecO"/>
</dbReference>
<keyword evidence="6 8" id="KW-0234">DNA repair</keyword>
<gene>
    <name evidence="8 10" type="primary">recO</name>
    <name evidence="10" type="ORF">EPV75_04150</name>
</gene>
<dbReference type="SUPFAM" id="SSF50249">
    <property type="entry name" value="Nucleic acid-binding proteins"/>
    <property type="match status" value="1"/>
</dbReference>
<protein>
    <recommendedName>
        <fullName evidence="3 8">DNA repair protein RecO</fullName>
    </recommendedName>
    <alternativeName>
        <fullName evidence="7 8">Recombination protein O</fullName>
    </alternativeName>
</protein>
<dbReference type="PANTHER" id="PTHR33991:SF1">
    <property type="entry name" value="DNA REPAIR PROTEIN RECO"/>
    <property type="match status" value="1"/>
</dbReference>
<dbReference type="Pfam" id="PF02565">
    <property type="entry name" value="RecO_C"/>
    <property type="match status" value="1"/>
</dbReference>
<evidence type="ECO:0000259" key="9">
    <source>
        <dbReference type="Pfam" id="PF11967"/>
    </source>
</evidence>
<dbReference type="InterPro" id="IPR012340">
    <property type="entry name" value="NA-bd_OB-fold"/>
</dbReference>
<dbReference type="InterPro" id="IPR042242">
    <property type="entry name" value="RecO_C"/>
</dbReference>
<dbReference type="Proteomes" id="UP000285478">
    <property type="component" value="Chromosome"/>
</dbReference>
<comment type="function">
    <text evidence="1 8">Involved in DNA repair and RecF pathway recombination.</text>
</comment>
<evidence type="ECO:0000256" key="6">
    <source>
        <dbReference type="ARBA" id="ARBA00023204"/>
    </source>
</evidence>
<evidence type="ECO:0000256" key="4">
    <source>
        <dbReference type="ARBA" id="ARBA00022763"/>
    </source>
</evidence>
<dbReference type="InterPro" id="IPR003717">
    <property type="entry name" value="RecO"/>
</dbReference>
<proteinExistence type="inferred from homology"/>
<evidence type="ECO:0000313" key="10">
    <source>
        <dbReference type="EMBL" id="QAB14923.1"/>
    </source>
</evidence>
<dbReference type="GO" id="GO:0006310">
    <property type="term" value="P:DNA recombination"/>
    <property type="evidence" value="ECO:0007669"/>
    <property type="project" value="UniProtKB-UniRule"/>
</dbReference>
<dbReference type="PANTHER" id="PTHR33991">
    <property type="entry name" value="DNA REPAIR PROTEIN RECO"/>
    <property type="match status" value="1"/>
</dbReference>
<comment type="similarity">
    <text evidence="2 8">Belongs to the RecO family.</text>
</comment>
<dbReference type="NCBIfam" id="TIGR00613">
    <property type="entry name" value="reco"/>
    <property type="match status" value="1"/>
</dbReference>
<sequence length="245" mass="28441">MAKDIEQLAFVLHRRPYRETSLLVTFFTPDYGKQNAIIKGVRSGSKSAQAKQAWLQPFQGVTIGWRERAHRTSDLVSLRQLEASRVRFPLMGESNLCGLYVNELLYRLLYPGLESETLFQAYQQTLYDLARAEERFHQAWVLRQFEFELLSELGVAFQAETDHFHRPVRAGETYLFHLEQGLFPRSELADPEGAQGVWVSGDCLLKFAQRSYCETCLKDWKRLFRYVLSAHLGDKPIQTRALFKD</sequence>
<evidence type="ECO:0000256" key="2">
    <source>
        <dbReference type="ARBA" id="ARBA00007452"/>
    </source>
</evidence>
<dbReference type="GO" id="GO:0006302">
    <property type="term" value="P:double-strand break repair"/>
    <property type="evidence" value="ECO:0007669"/>
    <property type="project" value="TreeGrafter"/>
</dbReference>
<dbReference type="HAMAP" id="MF_00201">
    <property type="entry name" value="RecO"/>
    <property type="match status" value="1"/>
</dbReference>
<dbReference type="Gene3D" id="1.20.1440.120">
    <property type="entry name" value="Recombination protein O, C-terminal domain"/>
    <property type="match status" value="1"/>
</dbReference>
<keyword evidence="4 8" id="KW-0227">DNA damage</keyword>
<evidence type="ECO:0000313" key="11">
    <source>
        <dbReference type="Proteomes" id="UP000285478"/>
    </source>
</evidence>
<reference evidence="10 11" key="1">
    <citation type="journal article" date="2018" name="Environ. Microbiol.">
        <title>Genomes of ubiquitous marine and hypersaline Hydrogenovibrio, Thiomicrorhabdus and Thiomicrospira spp. encode a diversity of mechanisms to sustain chemolithoautotrophy in heterogeneous environments.</title>
        <authorList>
            <person name="Scott K.M."/>
            <person name="Williams J."/>
            <person name="Porter C.M.B."/>
            <person name="Russel S."/>
            <person name="Harmer T.L."/>
            <person name="Paul J.H."/>
            <person name="Antonen K.M."/>
            <person name="Bridges M.K."/>
            <person name="Camper G.J."/>
            <person name="Campla C.K."/>
            <person name="Casella L.G."/>
            <person name="Chase E."/>
            <person name="Conrad J.W."/>
            <person name="Cruz M.C."/>
            <person name="Dunlap D.S."/>
            <person name="Duran L."/>
            <person name="Fahsbender E.M."/>
            <person name="Goldsmith D.B."/>
            <person name="Keeley R.F."/>
            <person name="Kondoff M.R."/>
            <person name="Kussy B.I."/>
            <person name="Lane M.K."/>
            <person name="Lawler S."/>
            <person name="Leigh B.A."/>
            <person name="Lewis C."/>
            <person name="Lostal L.M."/>
            <person name="Marking D."/>
            <person name="Mancera P.A."/>
            <person name="McClenthan E.C."/>
            <person name="McIntyre E.A."/>
            <person name="Mine J.A."/>
            <person name="Modi S."/>
            <person name="Moore B.D."/>
            <person name="Morgan W.A."/>
            <person name="Nelson K.M."/>
            <person name="Nguyen K.N."/>
            <person name="Ogburn N."/>
            <person name="Parrino D.G."/>
            <person name="Pedapudi A.D."/>
            <person name="Pelham R.P."/>
            <person name="Preece A.M."/>
            <person name="Rampersad E.A."/>
            <person name="Richardson J.C."/>
            <person name="Rodgers C.M."/>
            <person name="Schaffer B.L."/>
            <person name="Sheridan N.E."/>
            <person name="Solone M.R."/>
            <person name="Staley Z.R."/>
            <person name="Tabuchi M."/>
            <person name="Waide R.J."/>
            <person name="Wanjugi P.W."/>
            <person name="Young S."/>
            <person name="Clum A."/>
            <person name="Daum C."/>
            <person name="Huntemann M."/>
            <person name="Ivanova N."/>
            <person name="Kyrpides N."/>
            <person name="Mikhailova N."/>
            <person name="Palaniappan K."/>
            <person name="Pillay M."/>
            <person name="Reddy T.B.K."/>
            <person name="Shapiro N."/>
            <person name="Stamatis D."/>
            <person name="Varghese N."/>
            <person name="Woyke T."/>
            <person name="Boden R."/>
            <person name="Freyermuth S.K."/>
            <person name="Kerfeld C.A."/>
        </authorList>
    </citation>
    <scope>NUCLEOTIDE SEQUENCE [LARGE SCALE GENOMIC DNA]</scope>
    <source>
        <strain evidence="10 11">JR-2</strain>
    </source>
</reference>
<dbReference type="SUPFAM" id="SSF57863">
    <property type="entry name" value="ArfGap/RecO-like zinc finger"/>
    <property type="match status" value="1"/>
</dbReference>
<evidence type="ECO:0000256" key="7">
    <source>
        <dbReference type="ARBA" id="ARBA00033409"/>
    </source>
</evidence>